<name>A0ACC3YWC1_COLTU</name>
<accession>A0ACC3YWC1</accession>
<reference evidence="1 2" key="1">
    <citation type="journal article" date="2020" name="Phytopathology">
        <title>Genome Sequence Resources of Colletotrichum truncatum, C. plurivorum, C. musicola, and C. sojae: Four Species Pathogenic to Soybean (Glycine max).</title>
        <authorList>
            <person name="Rogerio F."/>
            <person name="Boufleur T.R."/>
            <person name="Ciampi-Guillardi M."/>
            <person name="Sukno S.A."/>
            <person name="Thon M.R."/>
            <person name="Massola Junior N.S."/>
            <person name="Baroncelli R."/>
        </authorList>
    </citation>
    <scope>NUCLEOTIDE SEQUENCE [LARGE SCALE GENOMIC DNA]</scope>
    <source>
        <strain evidence="1 2">CMES1059</strain>
    </source>
</reference>
<sequence>MHFKTILLTFFAAAALATPTVEKPKIVARPKGPIPGSGSSCCSHTPGVCKPECVSKIDTMPVLWFPLMLTHHRSVRTGVRESEICSMG</sequence>
<dbReference type="Proteomes" id="UP000805649">
    <property type="component" value="Unassembled WGS sequence"/>
</dbReference>
<protein>
    <submittedName>
        <fullName evidence="1">Uncharacterized protein</fullName>
    </submittedName>
</protein>
<organism evidence="1 2">
    <name type="scientific">Colletotrichum truncatum</name>
    <name type="common">Anthracnose fungus</name>
    <name type="synonym">Colletotrichum capsici</name>
    <dbReference type="NCBI Taxonomy" id="5467"/>
    <lineage>
        <taxon>Eukaryota</taxon>
        <taxon>Fungi</taxon>
        <taxon>Dikarya</taxon>
        <taxon>Ascomycota</taxon>
        <taxon>Pezizomycotina</taxon>
        <taxon>Sordariomycetes</taxon>
        <taxon>Hypocreomycetidae</taxon>
        <taxon>Glomerellales</taxon>
        <taxon>Glomerellaceae</taxon>
        <taxon>Colletotrichum</taxon>
        <taxon>Colletotrichum truncatum species complex</taxon>
    </lineage>
</organism>
<proteinExistence type="predicted"/>
<evidence type="ECO:0000313" key="2">
    <source>
        <dbReference type="Proteomes" id="UP000805649"/>
    </source>
</evidence>
<comment type="caution">
    <text evidence="1">The sequence shown here is derived from an EMBL/GenBank/DDBJ whole genome shotgun (WGS) entry which is preliminary data.</text>
</comment>
<gene>
    <name evidence="1" type="ORF">CTRU02_208438</name>
</gene>
<evidence type="ECO:0000313" key="1">
    <source>
        <dbReference type="EMBL" id="KAL0936223.1"/>
    </source>
</evidence>
<keyword evidence="2" id="KW-1185">Reference proteome</keyword>
<dbReference type="EMBL" id="VUJX02000005">
    <property type="protein sequence ID" value="KAL0936223.1"/>
    <property type="molecule type" value="Genomic_DNA"/>
</dbReference>